<sequence length="192" mass="21283">MSAASFQSLMAQLVIDPAFRHRVLASGFPADADLNARERQRLQHIAASPGLDINHTLHKGFRFGKLRALLPLTCALLQGTRLNAAIARFWALHPPRSFYFLPEAIEFCDFLLAQPTHSKYLHEVVGFERAHLELQRARTDEPPPQTVHFQHDPSKLLGPLAQGKVPLGVPLQTCTAVGTLDGQGQAQWVLQS</sequence>
<dbReference type="AlphaFoldDB" id="A0A9X4NMS6"/>
<accession>A0A9X4NMS6</accession>
<protein>
    <submittedName>
        <fullName evidence="1">Uncharacterized protein</fullName>
    </submittedName>
</protein>
<gene>
    <name evidence="1" type="ORF">H010_02377</name>
</gene>
<proteinExistence type="predicted"/>
<name>A0A9X4NMS6_9BURK</name>
<keyword evidence="2" id="KW-1185">Reference proteome</keyword>
<evidence type="ECO:0000313" key="1">
    <source>
        <dbReference type="EMBL" id="MDG5974078.1"/>
    </source>
</evidence>
<reference evidence="1" key="1">
    <citation type="submission" date="2013-01" db="EMBL/GenBank/DDBJ databases">
        <title>Genome draft of Hydrogenophaga taeniospiralis 2K1.</title>
        <authorList>
            <person name="Gomila M."/>
            <person name="Lalucat J."/>
        </authorList>
    </citation>
    <scope>NUCLEOTIDE SEQUENCE</scope>
    <source>
        <strain evidence="1">CCUG 15921</strain>
    </source>
</reference>
<dbReference type="InterPro" id="IPR044922">
    <property type="entry name" value="DUF2063_N_sf"/>
</dbReference>
<dbReference type="RefSeq" id="WP_068170654.1">
    <property type="nucleotide sequence ID" value="NZ_AOGK01000002.1"/>
</dbReference>
<organism evidence="1 2">
    <name type="scientific">Hydrogenophaga taeniospiralis CCUG 15921</name>
    <dbReference type="NCBI Taxonomy" id="1281780"/>
    <lineage>
        <taxon>Bacteria</taxon>
        <taxon>Pseudomonadati</taxon>
        <taxon>Pseudomonadota</taxon>
        <taxon>Betaproteobacteria</taxon>
        <taxon>Burkholderiales</taxon>
        <taxon>Comamonadaceae</taxon>
        <taxon>Hydrogenophaga</taxon>
    </lineage>
</organism>
<comment type="caution">
    <text evidence="1">The sequence shown here is derived from an EMBL/GenBank/DDBJ whole genome shotgun (WGS) entry which is preliminary data.</text>
</comment>
<dbReference type="EMBL" id="AOGK01000002">
    <property type="protein sequence ID" value="MDG5974078.1"/>
    <property type="molecule type" value="Genomic_DNA"/>
</dbReference>
<dbReference type="Proteomes" id="UP001152876">
    <property type="component" value="Unassembled WGS sequence"/>
</dbReference>
<dbReference type="OrthoDB" id="8900250at2"/>
<evidence type="ECO:0000313" key="2">
    <source>
        <dbReference type="Proteomes" id="UP001152876"/>
    </source>
</evidence>
<dbReference type="Gene3D" id="1.10.150.690">
    <property type="entry name" value="DUF2063"/>
    <property type="match status" value="1"/>
</dbReference>